<evidence type="ECO:0000256" key="1">
    <source>
        <dbReference type="SAM" id="Phobius"/>
    </source>
</evidence>
<keyword evidence="1" id="KW-0812">Transmembrane</keyword>
<dbReference type="Proteomes" id="UP000566819">
    <property type="component" value="Unassembled WGS sequence"/>
</dbReference>
<evidence type="ECO:0000313" key="2">
    <source>
        <dbReference type="EMBL" id="KAF4635912.1"/>
    </source>
</evidence>
<protein>
    <submittedName>
        <fullName evidence="2">Uncharacterized protein</fullName>
    </submittedName>
</protein>
<proteinExistence type="predicted"/>
<sequence length="424" mass="47063">MGINIDIFQALPQGGLVFNVLSACNAEKVNLSEACTVQFDSSNEFQSIGNISKGNLTAEPGIAGMGVWIGTAYTLLVILAVFGVVAFEYAPRWVFGRILKQNSRGHMYVTRPIWAFSDPQDNESKFRQAIRSLVLGIADTQMVLVIAQTLNFVTLGKCSLSAYHFRAAIDAMLISFSCVVLSVAAVRSYWRSKPTAILRLIFSIGIYICISIVIYSGTSYATDWPPPTSTNDSLIVFPVACLLENDLFAEVQSRLDKQPNAMRGSIDSLAFPVEIVFLDILGPAFAFAHLASIVRRGYGRHGEGNNVVTIWINKWHGILAAVYWSFVTIPPTAIAIWCWVKIGQARYWVSNSGWQGNPNPEDSIWDTGQLVPLLSFILFLVSVSNTVWERKIQKNTEQPELDDIELLPRRHGERSPLGQWQTIP</sequence>
<feature type="transmembrane region" description="Helical" evidence="1">
    <location>
        <begin position="133"/>
        <end position="153"/>
    </location>
</feature>
<accession>A0A8H4RTT9</accession>
<dbReference type="PANTHER" id="PTHR37577:SF1">
    <property type="entry name" value="INTEGRAL MEMBRANE PROTEIN"/>
    <property type="match status" value="1"/>
</dbReference>
<dbReference type="AlphaFoldDB" id="A0A8H4RTT9"/>
<keyword evidence="1" id="KW-0472">Membrane</keyword>
<feature type="transmembrane region" description="Helical" evidence="1">
    <location>
        <begin position="315"/>
        <end position="342"/>
    </location>
</feature>
<feature type="transmembrane region" description="Helical" evidence="1">
    <location>
        <begin position="269"/>
        <end position="294"/>
    </location>
</feature>
<dbReference type="EMBL" id="JAAMPI010000093">
    <property type="protein sequence ID" value="KAF4635912.1"/>
    <property type="molecule type" value="Genomic_DNA"/>
</dbReference>
<gene>
    <name evidence="2" type="ORF">G7Y89_g2182</name>
</gene>
<feature type="transmembrane region" description="Helical" evidence="1">
    <location>
        <begin position="65"/>
        <end position="90"/>
    </location>
</feature>
<dbReference type="OrthoDB" id="3553499at2759"/>
<comment type="caution">
    <text evidence="2">The sequence shown here is derived from an EMBL/GenBank/DDBJ whole genome shotgun (WGS) entry which is preliminary data.</text>
</comment>
<keyword evidence="1" id="KW-1133">Transmembrane helix</keyword>
<feature type="transmembrane region" description="Helical" evidence="1">
    <location>
        <begin position="165"/>
        <end position="185"/>
    </location>
</feature>
<feature type="transmembrane region" description="Helical" evidence="1">
    <location>
        <begin position="197"/>
        <end position="217"/>
    </location>
</feature>
<name>A0A8H4RTT9_9HELO</name>
<dbReference type="InterPro" id="IPR053018">
    <property type="entry name" value="Elsinochrome_Biosynth-Asso"/>
</dbReference>
<evidence type="ECO:0000313" key="3">
    <source>
        <dbReference type="Proteomes" id="UP000566819"/>
    </source>
</evidence>
<organism evidence="2 3">
    <name type="scientific">Cudoniella acicularis</name>
    <dbReference type="NCBI Taxonomy" id="354080"/>
    <lineage>
        <taxon>Eukaryota</taxon>
        <taxon>Fungi</taxon>
        <taxon>Dikarya</taxon>
        <taxon>Ascomycota</taxon>
        <taxon>Pezizomycotina</taxon>
        <taxon>Leotiomycetes</taxon>
        <taxon>Helotiales</taxon>
        <taxon>Tricladiaceae</taxon>
        <taxon>Cudoniella</taxon>
    </lineage>
</organism>
<dbReference type="PANTHER" id="PTHR37577">
    <property type="entry name" value="INTEGRAL MEMBRANE PROTEIN"/>
    <property type="match status" value="1"/>
</dbReference>
<feature type="transmembrane region" description="Helical" evidence="1">
    <location>
        <begin position="370"/>
        <end position="388"/>
    </location>
</feature>
<reference evidence="2 3" key="1">
    <citation type="submission" date="2020-03" db="EMBL/GenBank/DDBJ databases">
        <title>Draft Genome Sequence of Cudoniella acicularis.</title>
        <authorList>
            <person name="Buettner E."/>
            <person name="Kellner H."/>
        </authorList>
    </citation>
    <scope>NUCLEOTIDE SEQUENCE [LARGE SCALE GENOMIC DNA]</scope>
    <source>
        <strain evidence="2 3">DSM 108380</strain>
    </source>
</reference>
<keyword evidence="3" id="KW-1185">Reference proteome</keyword>